<dbReference type="RefSeq" id="WP_259060908.1">
    <property type="nucleotide sequence ID" value="NZ_JANUAE010000018.1"/>
</dbReference>
<evidence type="ECO:0000256" key="1">
    <source>
        <dbReference type="SAM" id="SignalP"/>
    </source>
</evidence>
<dbReference type="Proteomes" id="UP001155057">
    <property type="component" value="Unassembled WGS sequence"/>
</dbReference>
<reference evidence="2" key="1">
    <citation type="submission" date="2022-08" db="EMBL/GenBank/DDBJ databases">
        <title>Genomic Encyclopedia of Type Strains, Phase V (KMG-V): Genome sequencing to study the core and pangenomes of soil and plant-associated prokaryotes.</title>
        <authorList>
            <person name="Whitman W."/>
        </authorList>
    </citation>
    <scope>NUCLEOTIDE SEQUENCE</scope>
    <source>
        <strain evidence="2">SP3049</strain>
    </source>
</reference>
<dbReference type="AlphaFoldDB" id="A0A9X2QG13"/>
<proteinExistence type="predicted"/>
<keyword evidence="1" id="KW-0732">Signal</keyword>
<evidence type="ECO:0000313" key="3">
    <source>
        <dbReference type="Proteomes" id="UP001155057"/>
    </source>
</evidence>
<name>A0A9X2QG13_9BACT</name>
<protein>
    <recommendedName>
        <fullName evidence="4">YtkA-like domain-containing protein</fullName>
    </recommendedName>
</protein>
<organism evidence="2 3">
    <name type="scientific">Salinibacter ruber</name>
    <dbReference type="NCBI Taxonomy" id="146919"/>
    <lineage>
        <taxon>Bacteria</taxon>
        <taxon>Pseudomonadati</taxon>
        <taxon>Rhodothermota</taxon>
        <taxon>Rhodothermia</taxon>
        <taxon>Rhodothermales</taxon>
        <taxon>Salinibacteraceae</taxon>
        <taxon>Salinibacter</taxon>
    </lineage>
</organism>
<comment type="caution">
    <text evidence="2">The sequence shown here is derived from an EMBL/GenBank/DDBJ whole genome shotgun (WGS) entry which is preliminary data.</text>
</comment>
<feature type="chain" id="PRO_5040877905" description="YtkA-like domain-containing protein" evidence="1">
    <location>
        <begin position="24"/>
        <end position="132"/>
    </location>
</feature>
<sequence>MRRLHVFAVGLTMFCFAWLPAPAVGQSTGWQTVATFDGSGQKNTRPFTVEASEWRVKYEAESTSGLGGTGHIFQVYMKEPGSDDPVGEIIANVANEERVAEISYLYQSGRYYFQVNSANGQWEMKVQVPVGQ</sequence>
<dbReference type="EMBL" id="JANUAE010000018">
    <property type="protein sequence ID" value="MCS3711813.1"/>
    <property type="molecule type" value="Genomic_DNA"/>
</dbReference>
<gene>
    <name evidence="2" type="ORF">GGP61_003448</name>
</gene>
<evidence type="ECO:0000313" key="2">
    <source>
        <dbReference type="EMBL" id="MCS3711813.1"/>
    </source>
</evidence>
<feature type="signal peptide" evidence="1">
    <location>
        <begin position="1"/>
        <end position="23"/>
    </location>
</feature>
<evidence type="ECO:0008006" key="4">
    <source>
        <dbReference type="Google" id="ProtNLM"/>
    </source>
</evidence>
<accession>A0A9X2QG13</accession>